<feature type="domain" description="Major facilitator superfamily (MFS) profile" evidence="5">
    <location>
        <begin position="17"/>
        <end position="403"/>
    </location>
</feature>
<evidence type="ECO:0000259" key="5">
    <source>
        <dbReference type="PROSITE" id="PS50850"/>
    </source>
</evidence>
<dbReference type="EMBL" id="NRSH01000032">
    <property type="protein sequence ID" value="MBK1726278.1"/>
    <property type="molecule type" value="Genomic_DNA"/>
</dbReference>
<dbReference type="SUPFAM" id="SSF103473">
    <property type="entry name" value="MFS general substrate transporter"/>
    <property type="match status" value="1"/>
</dbReference>
<evidence type="ECO:0000256" key="1">
    <source>
        <dbReference type="ARBA" id="ARBA00022692"/>
    </source>
</evidence>
<feature type="transmembrane region" description="Helical" evidence="4">
    <location>
        <begin position="379"/>
        <end position="404"/>
    </location>
</feature>
<dbReference type="PROSITE" id="PS50850">
    <property type="entry name" value="MFS"/>
    <property type="match status" value="1"/>
</dbReference>
<feature type="transmembrane region" description="Helical" evidence="4">
    <location>
        <begin position="173"/>
        <end position="193"/>
    </location>
</feature>
<comment type="caution">
    <text evidence="6">The sequence shown here is derived from an EMBL/GenBank/DDBJ whole genome shotgun (WGS) entry which is preliminary data.</text>
</comment>
<dbReference type="InterPro" id="IPR011701">
    <property type="entry name" value="MFS"/>
</dbReference>
<dbReference type="Pfam" id="PF07690">
    <property type="entry name" value="MFS_1"/>
    <property type="match status" value="1"/>
</dbReference>
<feature type="transmembrane region" description="Helical" evidence="4">
    <location>
        <begin position="227"/>
        <end position="247"/>
    </location>
</feature>
<reference evidence="6 7" key="1">
    <citation type="journal article" date="2020" name="Microorganisms">
        <title>Osmotic Adaptation and Compatible Solute Biosynthesis of Phototrophic Bacteria as Revealed from Genome Analyses.</title>
        <authorList>
            <person name="Imhoff J.F."/>
            <person name="Rahn T."/>
            <person name="Kunzel S."/>
            <person name="Keller A."/>
            <person name="Neulinger S.C."/>
        </authorList>
    </citation>
    <scope>NUCLEOTIDE SEQUENCE [LARGE SCALE GENOMIC DNA]</scope>
    <source>
        <strain evidence="6 7">DSM 15116</strain>
    </source>
</reference>
<feature type="transmembrane region" description="Helical" evidence="4">
    <location>
        <begin position="55"/>
        <end position="76"/>
    </location>
</feature>
<feature type="transmembrane region" description="Helical" evidence="4">
    <location>
        <begin position="259"/>
        <end position="280"/>
    </location>
</feature>
<evidence type="ECO:0000256" key="2">
    <source>
        <dbReference type="ARBA" id="ARBA00022989"/>
    </source>
</evidence>
<feature type="transmembrane region" description="Helical" evidence="4">
    <location>
        <begin position="353"/>
        <end position="373"/>
    </location>
</feature>
<gene>
    <name evidence="6" type="ORF">CKO13_04400</name>
</gene>
<sequence>MSMPAAYLRFISAHRRFLAFGFLMAALSGFGQTFFVSLFSEPIRAAFGLGHGGFGLYYGVATVASAAAVIAGGRWIDRLDLRLFAPLVAVGLAAGAAVLAGAGSLPALLAALFLLRFCGQGLMMHTAMTSMTRYFDVERGRAVGTAALGLPAAEALLPSAAVGLMGWWSWQAVWWLVAALLLLGAVPAILGLLRGHGQRRRRLERTSAVEAEGGGWRRRDVLRDRRLYLVLPAVIAAPATVTLLFFHQVHIADERGWDMALMAGSFVTFAAAHVLALLGSGPLVDRITARRALPLAVAPLLLGVALAAAVAAPWVVPCYLALAGASAGAAATSGNAVWAELYGVHNLGAIRALAHALMVSATAVTPPLTGVLFDLGVPVGGVLAGMAAFVAAAIALAAAANRYAAAAPSPRRS</sequence>
<dbReference type="PANTHER" id="PTHR11360">
    <property type="entry name" value="MONOCARBOXYLATE TRANSPORTER"/>
    <property type="match status" value="1"/>
</dbReference>
<protein>
    <recommendedName>
        <fullName evidence="5">Major facilitator superfamily (MFS) profile domain-containing protein</fullName>
    </recommendedName>
</protein>
<feature type="transmembrane region" description="Helical" evidence="4">
    <location>
        <begin position="320"/>
        <end position="341"/>
    </location>
</feature>
<evidence type="ECO:0000313" key="7">
    <source>
        <dbReference type="Proteomes" id="UP000738126"/>
    </source>
</evidence>
<dbReference type="InterPro" id="IPR020846">
    <property type="entry name" value="MFS_dom"/>
</dbReference>
<evidence type="ECO:0000256" key="4">
    <source>
        <dbReference type="SAM" id="Phobius"/>
    </source>
</evidence>
<evidence type="ECO:0000313" key="6">
    <source>
        <dbReference type="EMBL" id="MBK1726278.1"/>
    </source>
</evidence>
<dbReference type="InterPro" id="IPR036259">
    <property type="entry name" value="MFS_trans_sf"/>
</dbReference>
<keyword evidence="3 4" id="KW-0472">Membrane</keyword>
<accession>A0ABS1E453</accession>
<feature type="transmembrane region" description="Helical" evidence="4">
    <location>
        <begin position="83"/>
        <end position="102"/>
    </location>
</feature>
<evidence type="ECO:0000256" key="3">
    <source>
        <dbReference type="ARBA" id="ARBA00023136"/>
    </source>
</evidence>
<keyword evidence="2 4" id="KW-1133">Transmembrane helix</keyword>
<proteinExistence type="predicted"/>
<keyword evidence="1 4" id="KW-0812">Transmembrane</keyword>
<name>A0ABS1E453_9GAMM</name>
<dbReference type="InterPro" id="IPR050327">
    <property type="entry name" value="Proton-linked_MCT"/>
</dbReference>
<organism evidence="6 7">
    <name type="scientific">Halorhodospira neutriphila</name>
    <dbReference type="NCBI Taxonomy" id="168379"/>
    <lineage>
        <taxon>Bacteria</taxon>
        <taxon>Pseudomonadati</taxon>
        <taxon>Pseudomonadota</taxon>
        <taxon>Gammaproteobacteria</taxon>
        <taxon>Chromatiales</taxon>
        <taxon>Ectothiorhodospiraceae</taxon>
        <taxon>Halorhodospira</taxon>
    </lineage>
</organism>
<feature type="transmembrane region" description="Helical" evidence="4">
    <location>
        <begin position="292"/>
        <end position="314"/>
    </location>
</feature>
<keyword evidence="7" id="KW-1185">Reference proteome</keyword>
<dbReference type="Proteomes" id="UP000738126">
    <property type="component" value="Unassembled WGS sequence"/>
</dbReference>
<dbReference type="PANTHER" id="PTHR11360:SF308">
    <property type="entry name" value="BLL3089 PROTEIN"/>
    <property type="match status" value="1"/>
</dbReference>
<dbReference type="Gene3D" id="1.20.1250.20">
    <property type="entry name" value="MFS general substrate transporter like domains"/>
    <property type="match status" value="1"/>
</dbReference>